<keyword evidence="3" id="KW-1185">Reference proteome</keyword>
<dbReference type="InterPro" id="IPR000477">
    <property type="entry name" value="RT_dom"/>
</dbReference>
<dbReference type="OrthoDB" id="407509at2759"/>
<organism evidence="2 3">
    <name type="scientific">Teladorsagia circumcincta</name>
    <name type="common">Brown stomach worm</name>
    <name type="synonym">Ostertagia circumcincta</name>
    <dbReference type="NCBI Taxonomy" id="45464"/>
    <lineage>
        <taxon>Eukaryota</taxon>
        <taxon>Metazoa</taxon>
        <taxon>Ecdysozoa</taxon>
        <taxon>Nematoda</taxon>
        <taxon>Chromadorea</taxon>
        <taxon>Rhabditida</taxon>
        <taxon>Rhabditina</taxon>
        <taxon>Rhabditomorpha</taxon>
        <taxon>Strongyloidea</taxon>
        <taxon>Trichostrongylidae</taxon>
        <taxon>Teladorsagia</taxon>
    </lineage>
</organism>
<proteinExistence type="predicted"/>
<protein>
    <recommendedName>
        <fullName evidence="1">Reverse transcriptase domain-containing protein</fullName>
    </recommendedName>
</protein>
<feature type="non-terminal residue" evidence="2">
    <location>
        <position position="1"/>
    </location>
</feature>
<dbReference type="PANTHER" id="PTHR47027">
    <property type="entry name" value="REVERSE TRANSCRIPTASE DOMAIN-CONTAINING PROTEIN"/>
    <property type="match status" value="1"/>
</dbReference>
<reference evidence="2 3" key="1">
    <citation type="submission" date="2015-09" db="EMBL/GenBank/DDBJ databases">
        <title>Draft genome of the parasitic nematode Teladorsagia circumcincta isolate WARC Sus (inbred).</title>
        <authorList>
            <person name="Mitreva M."/>
        </authorList>
    </citation>
    <scope>NUCLEOTIDE SEQUENCE [LARGE SCALE GENOMIC DNA]</scope>
    <source>
        <strain evidence="2 3">S</strain>
    </source>
</reference>
<dbReference type="AlphaFoldDB" id="A0A2G9U673"/>
<evidence type="ECO:0000313" key="2">
    <source>
        <dbReference type="EMBL" id="PIO65665.1"/>
    </source>
</evidence>
<feature type="domain" description="Reverse transcriptase" evidence="1">
    <location>
        <begin position="1"/>
        <end position="77"/>
    </location>
</feature>
<dbReference type="Proteomes" id="UP000230423">
    <property type="component" value="Unassembled WGS sequence"/>
</dbReference>
<gene>
    <name evidence="2" type="ORF">TELCIR_12647</name>
</gene>
<dbReference type="EMBL" id="KZ348823">
    <property type="protein sequence ID" value="PIO65665.1"/>
    <property type="molecule type" value="Genomic_DNA"/>
</dbReference>
<evidence type="ECO:0000313" key="3">
    <source>
        <dbReference type="Proteomes" id="UP000230423"/>
    </source>
</evidence>
<evidence type="ECO:0000259" key="1">
    <source>
        <dbReference type="PROSITE" id="PS50878"/>
    </source>
</evidence>
<dbReference type="PROSITE" id="PS50878">
    <property type="entry name" value="RT_POL"/>
    <property type="match status" value="1"/>
</dbReference>
<dbReference type="Pfam" id="PF00078">
    <property type="entry name" value="RVT_1"/>
    <property type="match status" value="1"/>
</dbReference>
<name>A0A2G9U673_TELCI</name>
<accession>A0A2G9U673</accession>
<sequence length="113" mass="12689">RLNHLRFADDIVLITDFPKHASETVHRLNEEGSHYGFIINTSKTKVMRNPFSSSASVILKGSTIEDVNKYVYLGSQLNMKNDMAGELARGREAGWAAFLSLRSVLLSLLKLEH</sequence>
<dbReference type="PANTHER" id="PTHR47027:SF20">
    <property type="entry name" value="REVERSE TRANSCRIPTASE-LIKE PROTEIN WITH RNA-DIRECTED DNA POLYMERASE DOMAIN"/>
    <property type="match status" value="1"/>
</dbReference>